<protein>
    <submittedName>
        <fullName evidence="1">Uncharacterized protein</fullName>
    </submittedName>
</protein>
<proteinExistence type="predicted"/>
<sequence>MIKLAKDDQYFGRKRAMILFKNPEDVLIAKSFLKPVVFFIQKYKKYIEMQ</sequence>
<organism evidence="1 2">
    <name type="scientific">Clostridium cibarium</name>
    <dbReference type="NCBI Taxonomy" id="2762247"/>
    <lineage>
        <taxon>Bacteria</taxon>
        <taxon>Bacillati</taxon>
        <taxon>Bacillota</taxon>
        <taxon>Clostridia</taxon>
        <taxon>Eubacteriales</taxon>
        <taxon>Clostridiaceae</taxon>
        <taxon>Clostridium</taxon>
    </lineage>
</organism>
<reference evidence="1 2" key="1">
    <citation type="submission" date="2020-08" db="EMBL/GenBank/DDBJ databases">
        <title>A Genomic Blueprint of the Chicken Gut Microbiome.</title>
        <authorList>
            <person name="Gilroy R."/>
            <person name="Ravi A."/>
            <person name="Getino M."/>
            <person name="Pursley I."/>
            <person name="Horton D.L."/>
            <person name="Alikhan N.-F."/>
            <person name="Baker D."/>
            <person name="Gharbi K."/>
            <person name="Hall N."/>
            <person name="Watson M."/>
            <person name="Adriaenssens E.M."/>
            <person name="Foster-Nyarko E."/>
            <person name="Jarju S."/>
            <person name="Secka A."/>
            <person name="Antonio M."/>
            <person name="Oren A."/>
            <person name="Chaudhuri R."/>
            <person name="La Ragione R.M."/>
            <person name="Hildebrand F."/>
            <person name="Pallen M.J."/>
        </authorList>
    </citation>
    <scope>NUCLEOTIDE SEQUENCE [LARGE SCALE GENOMIC DNA]</scope>
    <source>
        <strain evidence="1 2">Sa3CVN1</strain>
    </source>
</reference>
<evidence type="ECO:0000313" key="1">
    <source>
        <dbReference type="EMBL" id="MBD7911242.1"/>
    </source>
</evidence>
<name>A0ABR8PSW6_9CLOT</name>
<evidence type="ECO:0000313" key="2">
    <source>
        <dbReference type="Proteomes" id="UP000627781"/>
    </source>
</evidence>
<dbReference type="RefSeq" id="WP_191768100.1">
    <property type="nucleotide sequence ID" value="NZ_JACSRA010000009.1"/>
</dbReference>
<dbReference type="Proteomes" id="UP000627781">
    <property type="component" value="Unassembled WGS sequence"/>
</dbReference>
<keyword evidence="2" id="KW-1185">Reference proteome</keyword>
<comment type="caution">
    <text evidence="1">The sequence shown here is derived from an EMBL/GenBank/DDBJ whole genome shotgun (WGS) entry which is preliminary data.</text>
</comment>
<dbReference type="EMBL" id="JACSRA010000009">
    <property type="protein sequence ID" value="MBD7911242.1"/>
    <property type="molecule type" value="Genomic_DNA"/>
</dbReference>
<accession>A0ABR8PSW6</accession>
<gene>
    <name evidence="1" type="ORF">H9661_07720</name>
</gene>